<sequence>MATCSSSTADIFAESARAGDHDLASFSTKVRFVGASAARKSAIGARVCLMALPLLVMKIPYRLESHRPSIPLPFDEGAPALKDVGANVAATSYRRSIRRRLWETKRGRRTVRKDKCRVIEGKPSWPAPARACTVPPPGPSWPRQQLAQPWHLQTPKAITSPSLALHKTKESQVRINRKIYTREKRLVPLENSLRISKPAAAKKKSLAKYFSIGNQYIGSLSLDLLCFRSGPFWASTTRAMNLGIGLGRSSS</sequence>
<accession>A0A9Q1K1H2</accession>
<dbReference type="AlphaFoldDB" id="A0A9Q1K1H2"/>
<keyword evidence="2" id="KW-1185">Reference proteome</keyword>
<dbReference type="EMBL" id="JAKOGI010000450">
    <property type="protein sequence ID" value="KAJ8434784.1"/>
    <property type="molecule type" value="Genomic_DNA"/>
</dbReference>
<comment type="caution">
    <text evidence="1">The sequence shown here is derived from an EMBL/GenBank/DDBJ whole genome shotgun (WGS) entry which is preliminary data.</text>
</comment>
<organism evidence="1 2">
    <name type="scientific">Carnegiea gigantea</name>
    <dbReference type="NCBI Taxonomy" id="171969"/>
    <lineage>
        <taxon>Eukaryota</taxon>
        <taxon>Viridiplantae</taxon>
        <taxon>Streptophyta</taxon>
        <taxon>Embryophyta</taxon>
        <taxon>Tracheophyta</taxon>
        <taxon>Spermatophyta</taxon>
        <taxon>Magnoliopsida</taxon>
        <taxon>eudicotyledons</taxon>
        <taxon>Gunneridae</taxon>
        <taxon>Pentapetalae</taxon>
        <taxon>Caryophyllales</taxon>
        <taxon>Cactineae</taxon>
        <taxon>Cactaceae</taxon>
        <taxon>Cactoideae</taxon>
        <taxon>Echinocereeae</taxon>
        <taxon>Carnegiea</taxon>
    </lineage>
</organism>
<protein>
    <submittedName>
        <fullName evidence="1">Uncharacterized protein</fullName>
    </submittedName>
</protein>
<gene>
    <name evidence="1" type="ORF">Cgig2_033734</name>
</gene>
<reference evidence="1" key="1">
    <citation type="submission" date="2022-04" db="EMBL/GenBank/DDBJ databases">
        <title>Carnegiea gigantea Genome sequencing and assembly v2.</title>
        <authorList>
            <person name="Copetti D."/>
            <person name="Sanderson M.J."/>
            <person name="Burquez A."/>
            <person name="Wojciechowski M.F."/>
        </authorList>
    </citation>
    <scope>NUCLEOTIDE SEQUENCE</scope>
    <source>
        <strain evidence="1">SGP5-SGP5p</strain>
        <tissue evidence="1">Aerial part</tissue>
    </source>
</reference>
<proteinExistence type="predicted"/>
<dbReference type="Proteomes" id="UP001153076">
    <property type="component" value="Unassembled WGS sequence"/>
</dbReference>
<evidence type="ECO:0000313" key="1">
    <source>
        <dbReference type="EMBL" id="KAJ8434784.1"/>
    </source>
</evidence>
<name>A0A9Q1K1H2_9CARY</name>
<evidence type="ECO:0000313" key="2">
    <source>
        <dbReference type="Proteomes" id="UP001153076"/>
    </source>
</evidence>